<keyword evidence="4" id="KW-0235">DNA replication</keyword>
<dbReference type="Pfam" id="PF14791">
    <property type="entry name" value="DNA_pol_B_thumb"/>
    <property type="match status" value="1"/>
</dbReference>
<dbReference type="InterPro" id="IPR037160">
    <property type="entry name" value="DNA_Pol_thumb_sf"/>
</dbReference>
<dbReference type="InterPro" id="IPR029398">
    <property type="entry name" value="PolB_thumb"/>
</dbReference>
<feature type="region of interest" description="Disordered" evidence="5">
    <location>
        <begin position="165"/>
        <end position="234"/>
    </location>
</feature>
<protein>
    <submittedName>
        <fullName evidence="7">Related to DNA polymerase mu</fullName>
    </submittedName>
</protein>
<evidence type="ECO:0000313" key="7">
    <source>
        <dbReference type="EMBL" id="SAM60737.1"/>
    </source>
</evidence>
<accession>A0A1K0FVB6</accession>
<evidence type="ECO:0000256" key="2">
    <source>
        <dbReference type="ARBA" id="ARBA00022679"/>
    </source>
</evidence>
<dbReference type="InterPro" id="IPR043519">
    <property type="entry name" value="NT_sf"/>
</dbReference>
<feature type="compositionally biased region" description="Polar residues" evidence="5">
    <location>
        <begin position="165"/>
        <end position="181"/>
    </location>
</feature>
<evidence type="ECO:0000259" key="6">
    <source>
        <dbReference type="SMART" id="SM00483"/>
    </source>
</evidence>
<dbReference type="InterPro" id="IPR001726">
    <property type="entry name" value="TdT/Mu"/>
</dbReference>
<evidence type="ECO:0000256" key="1">
    <source>
        <dbReference type="ARBA" id="ARBA00022634"/>
    </source>
</evidence>
<evidence type="ECO:0000256" key="3">
    <source>
        <dbReference type="ARBA" id="ARBA00022695"/>
    </source>
</evidence>
<dbReference type="GO" id="GO:0005634">
    <property type="term" value="C:nucleus"/>
    <property type="evidence" value="ECO:0007669"/>
    <property type="project" value="TreeGrafter"/>
</dbReference>
<evidence type="ECO:0000256" key="5">
    <source>
        <dbReference type="SAM" id="MobiDB-lite"/>
    </source>
</evidence>
<keyword evidence="3" id="KW-0548">Nucleotidyltransferase</keyword>
<organism evidence="7 8">
    <name type="scientific">Ustilago bromivora</name>
    <dbReference type="NCBI Taxonomy" id="307758"/>
    <lineage>
        <taxon>Eukaryota</taxon>
        <taxon>Fungi</taxon>
        <taxon>Dikarya</taxon>
        <taxon>Basidiomycota</taxon>
        <taxon>Ustilaginomycotina</taxon>
        <taxon>Ustilaginomycetes</taxon>
        <taxon>Ustilaginales</taxon>
        <taxon>Ustilaginaceae</taxon>
        <taxon>Ustilago</taxon>
    </lineage>
</organism>
<dbReference type="SUPFAM" id="SSF81585">
    <property type="entry name" value="PsbU/PolX domain-like"/>
    <property type="match status" value="1"/>
</dbReference>
<proteinExistence type="predicted"/>
<dbReference type="SUPFAM" id="SSF47802">
    <property type="entry name" value="DNA polymerase beta, N-terminal domain-like"/>
    <property type="match status" value="1"/>
</dbReference>
<dbReference type="InterPro" id="IPR027421">
    <property type="entry name" value="DNA_pol_lamdba_lyase_dom_sf"/>
</dbReference>
<dbReference type="PANTHER" id="PTHR11276:SF28">
    <property type="entry name" value="DNA POLYMERASE LAMBDA"/>
    <property type="match status" value="1"/>
</dbReference>
<keyword evidence="1" id="KW-0237">DNA synthesis</keyword>
<dbReference type="Gene3D" id="3.30.460.10">
    <property type="entry name" value="Beta Polymerase, domain 2"/>
    <property type="match status" value="1"/>
</dbReference>
<dbReference type="InterPro" id="IPR002054">
    <property type="entry name" value="DNA-dir_DNA_pol_X"/>
</dbReference>
<dbReference type="Pfam" id="PF14792">
    <property type="entry name" value="DNA_pol_B_palm"/>
    <property type="match status" value="1"/>
</dbReference>
<dbReference type="GO" id="GO:0003677">
    <property type="term" value="F:DNA binding"/>
    <property type="evidence" value="ECO:0007669"/>
    <property type="project" value="InterPro"/>
</dbReference>
<gene>
    <name evidence="7" type="ORF">UBRO_00931</name>
</gene>
<dbReference type="Gene3D" id="3.30.210.10">
    <property type="entry name" value="DNA polymerase, thumb domain"/>
    <property type="match status" value="1"/>
</dbReference>
<dbReference type="Gene3D" id="1.10.150.20">
    <property type="entry name" value="5' to 3' exonuclease, C-terminal subdomain"/>
    <property type="match status" value="1"/>
</dbReference>
<dbReference type="PRINTS" id="PR00871">
    <property type="entry name" value="DNAPOLXTDT"/>
</dbReference>
<dbReference type="GO" id="GO:0006303">
    <property type="term" value="P:double-strand break repair via nonhomologous end joining"/>
    <property type="evidence" value="ECO:0007669"/>
    <property type="project" value="TreeGrafter"/>
</dbReference>
<dbReference type="SMART" id="SM00483">
    <property type="entry name" value="POLXc"/>
    <property type="match status" value="1"/>
</dbReference>
<dbReference type="PANTHER" id="PTHR11276">
    <property type="entry name" value="DNA POLYMERASE TYPE-X FAMILY MEMBER"/>
    <property type="match status" value="1"/>
</dbReference>
<keyword evidence="2" id="KW-0808">Transferase</keyword>
<feature type="domain" description="DNA-directed DNA polymerase X" evidence="6">
    <location>
        <begin position="267"/>
        <end position="641"/>
    </location>
</feature>
<dbReference type="EMBL" id="LT558117">
    <property type="protein sequence ID" value="SAM60737.1"/>
    <property type="molecule type" value="Genomic_DNA"/>
</dbReference>
<dbReference type="Gene3D" id="1.10.150.110">
    <property type="entry name" value="DNA polymerase beta, N-terminal domain-like"/>
    <property type="match status" value="1"/>
</dbReference>
<dbReference type="AlphaFoldDB" id="A0A1K0FVB6"/>
<sequence>MPQHGFLAPPQLPASEVVRYQDHIGSPSRSEKTIQRILSQSTRIHILHDKLDRQLAKELELRAQKLGAQVTSSPDAANVVITVLKAPKRVAKHFRDADLNVFPAKRERVAEEGEGGQLERKLGDGVGRDWRRFVVTPDWLEQVEREGGLVDPDLSHAVILRPQTSCTTSNVGDSTTRNDTNLVGGKRKRSPSDLPLLPTSHGTKQPRPSLSHPSSSSSSSSFSGSPFPTPTKEEIPAGYYDPILPAFPCPPWQNTRFACRRPSPLFSPNQPLIAELEQIRTERRLTGDTYSEMAYMRAISALKAYPFRIPDPLLDPAGIYDRQLLEMRLGEVEKLKGVGKKVFSLIKQFYSLPAGLGEEEKRNRVEEGRIIEAKVIKRDRAVYVMNSFTELYGIGPIGAREAYNSGARSFADVLDRGKSLATHLSARESVRILSDLRKPIGREECRSITAHIMDLVRSVLGDGVQVKHEICGGYRRGKTQTYDLDIIIGHAQPRSRALHLRLLDEMKGKGLLTHMVNVSTPAATLDSDVHPAGAKEAVHIDIANIVVLPPLSGTNPNPVHRRVDLVFCPLKVYGATILGWTGSVTFERDLRLWAKQKGYSFSFDGLTHLGVAKEAGLVETQDESEVFDALGLQCMPPEWRNCDA</sequence>
<dbReference type="InterPro" id="IPR028207">
    <property type="entry name" value="DNA_pol_B_palm_palm"/>
</dbReference>
<dbReference type="SUPFAM" id="SSF81301">
    <property type="entry name" value="Nucleotidyltransferase"/>
    <property type="match status" value="1"/>
</dbReference>
<name>A0A1K0FVB6_9BASI</name>
<evidence type="ECO:0000256" key="4">
    <source>
        <dbReference type="ARBA" id="ARBA00022705"/>
    </source>
</evidence>
<dbReference type="GO" id="GO:0003887">
    <property type="term" value="F:DNA-directed DNA polymerase activity"/>
    <property type="evidence" value="ECO:0007669"/>
    <property type="project" value="InterPro"/>
</dbReference>
<feature type="compositionally biased region" description="Low complexity" evidence="5">
    <location>
        <begin position="206"/>
        <end position="226"/>
    </location>
</feature>
<dbReference type="InterPro" id="IPR022312">
    <property type="entry name" value="DNA_pol_X"/>
</dbReference>
<dbReference type="PRINTS" id="PR00869">
    <property type="entry name" value="DNAPOLX"/>
</dbReference>
<dbReference type="OrthoDB" id="205514at2759"/>
<dbReference type="Proteomes" id="UP000179920">
    <property type="component" value="Chromosome I"/>
</dbReference>
<reference evidence="8" key="1">
    <citation type="submission" date="2016-04" db="EMBL/GenBank/DDBJ databases">
        <authorList>
            <person name="Guldener U."/>
            <person name="Guldener U."/>
        </authorList>
    </citation>
    <scope>NUCLEOTIDE SEQUENCE [LARGE SCALE GENOMIC DNA]</scope>
    <source>
        <strain evidence="8">UB2112</strain>
    </source>
</reference>
<evidence type="ECO:0000313" key="8">
    <source>
        <dbReference type="Proteomes" id="UP000179920"/>
    </source>
</evidence>